<dbReference type="Gene3D" id="3.30.565.10">
    <property type="entry name" value="Histidine kinase-like ATPase, C-terminal domain"/>
    <property type="match status" value="1"/>
</dbReference>
<accession>A0A1Q6I002</accession>
<comment type="caution">
    <text evidence="11">The sequence shown here is derived from an EMBL/GenBank/DDBJ whole genome shotgun (WGS) entry which is preliminary data.</text>
</comment>
<proteinExistence type="predicted"/>
<name>A0A1Q6I002_BACUN</name>
<dbReference type="GO" id="GO:0000155">
    <property type="term" value="F:phosphorelay sensor kinase activity"/>
    <property type="evidence" value="ECO:0007669"/>
    <property type="project" value="InterPro"/>
</dbReference>
<keyword evidence="9" id="KW-0812">Transmembrane</keyword>
<keyword evidence="5" id="KW-0547">Nucleotide-binding</keyword>
<organism evidence="11 12">
    <name type="scientific">Bacteroides uniformis</name>
    <dbReference type="NCBI Taxonomy" id="820"/>
    <lineage>
        <taxon>Bacteria</taxon>
        <taxon>Pseudomonadati</taxon>
        <taxon>Bacteroidota</taxon>
        <taxon>Bacteroidia</taxon>
        <taxon>Bacteroidales</taxon>
        <taxon>Bacteroidaceae</taxon>
        <taxon>Bacteroides</taxon>
    </lineage>
</organism>
<evidence type="ECO:0000256" key="2">
    <source>
        <dbReference type="ARBA" id="ARBA00012438"/>
    </source>
</evidence>
<feature type="transmembrane region" description="Helical" evidence="9">
    <location>
        <begin position="174"/>
        <end position="194"/>
    </location>
</feature>
<dbReference type="SUPFAM" id="SSF55874">
    <property type="entry name" value="ATPase domain of HSP90 chaperone/DNA topoisomerase II/histidine kinase"/>
    <property type="match status" value="1"/>
</dbReference>
<evidence type="ECO:0000256" key="3">
    <source>
        <dbReference type="ARBA" id="ARBA00022553"/>
    </source>
</evidence>
<dbReference type="Proteomes" id="UP000186549">
    <property type="component" value="Unassembled WGS sequence"/>
</dbReference>
<dbReference type="PRINTS" id="PR00344">
    <property type="entry name" value="BCTRLSENSOR"/>
</dbReference>
<evidence type="ECO:0000313" key="11">
    <source>
        <dbReference type="EMBL" id="OKZ32230.1"/>
    </source>
</evidence>
<evidence type="ECO:0000256" key="8">
    <source>
        <dbReference type="ARBA" id="ARBA00023012"/>
    </source>
</evidence>
<dbReference type="AlphaFoldDB" id="A0A1Q6I002"/>
<dbReference type="GO" id="GO:0005524">
    <property type="term" value="F:ATP binding"/>
    <property type="evidence" value="ECO:0007669"/>
    <property type="project" value="UniProtKB-KW"/>
</dbReference>
<dbReference type="SMART" id="SM00387">
    <property type="entry name" value="HATPase_c"/>
    <property type="match status" value="1"/>
</dbReference>
<dbReference type="EMBL" id="MNQU01000235">
    <property type="protein sequence ID" value="OKZ32230.1"/>
    <property type="molecule type" value="Genomic_DNA"/>
</dbReference>
<dbReference type="Pfam" id="PF02518">
    <property type="entry name" value="HATPase_c"/>
    <property type="match status" value="1"/>
</dbReference>
<feature type="transmembrane region" description="Helical" evidence="9">
    <location>
        <begin position="12"/>
        <end position="37"/>
    </location>
</feature>
<keyword evidence="7" id="KW-0067">ATP-binding</keyword>
<dbReference type="EC" id="2.7.13.3" evidence="2"/>
<dbReference type="PANTHER" id="PTHR43065">
    <property type="entry name" value="SENSOR HISTIDINE KINASE"/>
    <property type="match status" value="1"/>
</dbReference>
<feature type="domain" description="Histidine kinase" evidence="10">
    <location>
        <begin position="212"/>
        <end position="414"/>
    </location>
</feature>
<keyword evidence="3" id="KW-0597">Phosphoprotein</keyword>
<evidence type="ECO:0000256" key="9">
    <source>
        <dbReference type="SAM" id="Phobius"/>
    </source>
</evidence>
<evidence type="ECO:0000256" key="4">
    <source>
        <dbReference type="ARBA" id="ARBA00022679"/>
    </source>
</evidence>
<dbReference type="CDD" id="cd00082">
    <property type="entry name" value="HisKA"/>
    <property type="match status" value="1"/>
</dbReference>
<comment type="catalytic activity">
    <reaction evidence="1">
        <text>ATP + protein L-histidine = ADP + protein N-phospho-L-histidine.</text>
        <dbReference type="EC" id="2.7.13.3"/>
    </reaction>
</comment>
<gene>
    <name evidence="11" type="ORF">BHV79_11130</name>
</gene>
<protein>
    <recommendedName>
        <fullName evidence="2">histidine kinase</fullName>
        <ecNumber evidence="2">2.7.13.3</ecNumber>
    </recommendedName>
</protein>
<evidence type="ECO:0000256" key="5">
    <source>
        <dbReference type="ARBA" id="ARBA00022741"/>
    </source>
</evidence>
<keyword evidence="9" id="KW-1133">Transmembrane helix</keyword>
<evidence type="ECO:0000256" key="1">
    <source>
        <dbReference type="ARBA" id="ARBA00000085"/>
    </source>
</evidence>
<evidence type="ECO:0000313" key="12">
    <source>
        <dbReference type="Proteomes" id="UP000186549"/>
    </source>
</evidence>
<dbReference type="InterPro" id="IPR004358">
    <property type="entry name" value="Sig_transdc_His_kin-like_C"/>
</dbReference>
<evidence type="ECO:0000259" key="10">
    <source>
        <dbReference type="PROSITE" id="PS50109"/>
    </source>
</evidence>
<dbReference type="InterPro" id="IPR003594">
    <property type="entry name" value="HATPase_dom"/>
</dbReference>
<dbReference type="PANTHER" id="PTHR43065:SF10">
    <property type="entry name" value="PEROXIDE STRESS-ACTIVATED HISTIDINE KINASE MAK3"/>
    <property type="match status" value="1"/>
</dbReference>
<dbReference type="InterPro" id="IPR005467">
    <property type="entry name" value="His_kinase_dom"/>
</dbReference>
<keyword evidence="8" id="KW-0902">Two-component regulatory system</keyword>
<keyword evidence="4" id="KW-0808">Transferase</keyword>
<evidence type="ECO:0000256" key="6">
    <source>
        <dbReference type="ARBA" id="ARBA00022777"/>
    </source>
</evidence>
<reference evidence="11 12" key="1">
    <citation type="journal article" date="2016" name="Nat. Biotechnol.">
        <title>Measurement of bacterial replication rates in microbial communities.</title>
        <authorList>
            <person name="Brown C.T."/>
            <person name="Olm M.R."/>
            <person name="Thomas B.C."/>
            <person name="Banfield J.F."/>
        </authorList>
    </citation>
    <scope>NUCLEOTIDE SEQUENCE [LARGE SCALE GENOMIC DNA]</scope>
    <source>
        <strain evidence="11">45_41</strain>
    </source>
</reference>
<evidence type="ECO:0000256" key="7">
    <source>
        <dbReference type="ARBA" id="ARBA00022840"/>
    </source>
</evidence>
<keyword evidence="6" id="KW-0418">Kinase</keyword>
<dbReference type="InterPro" id="IPR036890">
    <property type="entry name" value="HATPase_C_sf"/>
</dbReference>
<dbReference type="InterPro" id="IPR003661">
    <property type="entry name" value="HisK_dim/P_dom"/>
</dbReference>
<keyword evidence="9" id="KW-0472">Membrane</keyword>
<dbReference type="PROSITE" id="PS50109">
    <property type="entry name" value="HIS_KIN"/>
    <property type="match status" value="1"/>
</dbReference>
<sequence length="414" mass="46046">MNIYDIRRYSKLIFLIITAIVVIIFLRVSSGIISGLATQERERMQIWADATQRIATIAFESVDVEVAPADGAASSGIQSSDDIEFLLSIIRRNHTIPVLLADADGNILDHRNFDLPDPVDSVNPIVTTEANRVFLHEKYLKLRTSTNVIPIDIGGDIVQYLYYEDSKMLKRLSLFPYLQLVVMLAFIVVVYFAVSSTKKAEQNKVWVGLSKETAHQLGTPISSLMAWMELLRAEGIDPDIVGEMDKDVTRLETIASRFSKIGSRPTLEPVDLRDVVSSAASYMSTRISSRITLKYVPDGQPLPVNISRPLVEWVLENLIKNAVDAMEGAGSITITSSIENRFACIDVTDTGKGIPRKRQKTIFNPGYTTKKRGWGLGLTLAKRIVEQYHDGRIFVLSSEPGSGTTFRILIPLAD</sequence>